<gene>
    <name evidence="4" type="ORF">GCM10022244_36360</name>
</gene>
<evidence type="ECO:0000256" key="1">
    <source>
        <dbReference type="SAM" id="MobiDB-lite"/>
    </source>
</evidence>
<feature type="region of interest" description="Disordered" evidence="1">
    <location>
        <begin position="41"/>
        <end position="126"/>
    </location>
</feature>
<evidence type="ECO:0008006" key="6">
    <source>
        <dbReference type="Google" id="ProtNLM"/>
    </source>
</evidence>
<keyword evidence="2" id="KW-1133">Transmembrane helix</keyword>
<feature type="compositionally biased region" description="Low complexity" evidence="1">
    <location>
        <begin position="92"/>
        <end position="111"/>
    </location>
</feature>
<feature type="compositionally biased region" description="Gly residues" evidence="1">
    <location>
        <begin position="56"/>
        <end position="70"/>
    </location>
</feature>
<evidence type="ECO:0000256" key="2">
    <source>
        <dbReference type="SAM" id="Phobius"/>
    </source>
</evidence>
<name>A0ABP7MI23_9ACTN</name>
<dbReference type="RefSeq" id="WP_345283963.1">
    <property type="nucleotide sequence ID" value="NZ_BAABAJ010000010.1"/>
</dbReference>
<proteinExistence type="predicted"/>
<feature type="signal peptide" evidence="3">
    <location>
        <begin position="1"/>
        <end position="29"/>
    </location>
</feature>
<sequence length="263" mass="24479">MRAIRVRAAASATLLAALTLGVTAPTALAGAGAGAVRGSLVDPGPAGTGEATPPGSSGGGDTAGTGGDTAGTGPAHPADPAPVDAPAPVDPLAPADAADPVDPAAPVDPGPLGHGGDGGKQHGITSFGFTVTPATVAPGGTVTLTAEGCAAPSVTVTSGVFDTVTLTGGGPATATVDAGAKAGARYEIAFDCKGERGTTSLTIASGSSASRPPGAHKGVKAGFGDARSTGLGAIELVTGTVLIAGALAASVVLLRRRGADGGA</sequence>
<accession>A0ABP7MI23</accession>
<evidence type="ECO:0000313" key="4">
    <source>
        <dbReference type="EMBL" id="GAA3923394.1"/>
    </source>
</evidence>
<feature type="compositionally biased region" description="Pro residues" evidence="1">
    <location>
        <begin position="77"/>
        <end position="91"/>
    </location>
</feature>
<dbReference type="Proteomes" id="UP001501000">
    <property type="component" value="Unassembled WGS sequence"/>
</dbReference>
<organism evidence="4 5">
    <name type="scientific">Streptomyces gulbargensis</name>
    <dbReference type="NCBI Taxonomy" id="364901"/>
    <lineage>
        <taxon>Bacteria</taxon>
        <taxon>Bacillati</taxon>
        <taxon>Actinomycetota</taxon>
        <taxon>Actinomycetes</taxon>
        <taxon>Kitasatosporales</taxon>
        <taxon>Streptomycetaceae</taxon>
        <taxon>Streptomyces</taxon>
    </lineage>
</organism>
<keyword evidence="2" id="KW-0472">Membrane</keyword>
<feature type="compositionally biased region" description="Low complexity" evidence="1">
    <location>
        <begin position="41"/>
        <end position="55"/>
    </location>
</feature>
<keyword evidence="2" id="KW-0812">Transmembrane</keyword>
<reference evidence="5" key="1">
    <citation type="journal article" date="2019" name="Int. J. Syst. Evol. Microbiol.">
        <title>The Global Catalogue of Microorganisms (GCM) 10K type strain sequencing project: providing services to taxonomists for standard genome sequencing and annotation.</title>
        <authorList>
            <consortium name="The Broad Institute Genomics Platform"/>
            <consortium name="The Broad Institute Genome Sequencing Center for Infectious Disease"/>
            <person name="Wu L."/>
            <person name="Ma J."/>
        </authorList>
    </citation>
    <scope>NUCLEOTIDE SEQUENCE [LARGE SCALE GENOMIC DNA]</scope>
    <source>
        <strain evidence="5">JCM 16956</strain>
    </source>
</reference>
<evidence type="ECO:0000256" key="3">
    <source>
        <dbReference type="SAM" id="SignalP"/>
    </source>
</evidence>
<feature type="transmembrane region" description="Helical" evidence="2">
    <location>
        <begin position="236"/>
        <end position="254"/>
    </location>
</feature>
<evidence type="ECO:0000313" key="5">
    <source>
        <dbReference type="Proteomes" id="UP001501000"/>
    </source>
</evidence>
<dbReference type="EMBL" id="BAABAJ010000010">
    <property type="protein sequence ID" value="GAA3923394.1"/>
    <property type="molecule type" value="Genomic_DNA"/>
</dbReference>
<keyword evidence="3" id="KW-0732">Signal</keyword>
<keyword evidence="5" id="KW-1185">Reference proteome</keyword>
<comment type="caution">
    <text evidence="4">The sequence shown here is derived from an EMBL/GenBank/DDBJ whole genome shotgun (WGS) entry which is preliminary data.</text>
</comment>
<protein>
    <recommendedName>
        <fullName evidence="6">Lipoprotein</fullName>
    </recommendedName>
</protein>
<feature type="chain" id="PRO_5046060617" description="Lipoprotein" evidence="3">
    <location>
        <begin position="30"/>
        <end position="263"/>
    </location>
</feature>